<dbReference type="InterPro" id="IPR001227">
    <property type="entry name" value="Ac_transferase_dom_sf"/>
</dbReference>
<keyword evidence="7" id="KW-0809">Transit peptide</keyword>
<evidence type="ECO:0000256" key="6">
    <source>
        <dbReference type="ARBA" id="ARBA00022832"/>
    </source>
</evidence>
<evidence type="ECO:0000256" key="1">
    <source>
        <dbReference type="ARBA" id="ARBA00004173"/>
    </source>
</evidence>
<dbReference type="InterPro" id="IPR016036">
    <property type="entry name" value="Malonyl_transacylase_ACP-bd"/>
</dbReference>
<dbReference type="Proteomes" id="UP000770717">
    <property type="component" value="Unassembled WGS sequence"/>
</dbReference>
<dbReference type="EC" id="2.3.1.39" evidence="3"/>
<evidence type="ECO:0000256" key="8">
    <source>
        <dbReference type="ARBA" id="ARBA00023098"/>
    </source>
</evidence>
<dbReference type="AlphaFoldDB" id="A0A8J6FN31"/>
<name>A0A8J6FN31_ELECQ</name>
<dbReference type="EMBL" id="WNTK01000002">
    <property type="protein sequence ID" value="KAG9491243.1"/>
    <property type="molecule type" value="Genomic_DNA"/>
</dbReference>
<dbReference type="GO" id="GO:0004314">
    <property type="term" value="F:[acyl-carrier-protein] S-malonyltransferase activity"/>
    <property type="evidence" value="ECO:0007669"/>
    <property type="project" value="UniProtKB-EC"/>
</dbReference>
<keyword evidence="8" id="KW-0443">Lipid metabolism</keyword>
<dbReference type="PANTHER" id="PTHR47170:SF2">
    <property type="entry name" value="MALONYL-COA:ACP TRANSACYLASE (MAT) DOMAIN-CONTAINING PROTEIN"/>
    <property type="match status" value="1"/>
</dbReference>
<evidence type="ECO:0000256" key="11">
    <source>
        <dbReference type="ARBA" id="ARBA00048404"/>
    </source>
</evidence>
<gene>
    <name evidence="17" type="ORF">GDO78_006552</name>
</gene>
<dbReference type="SUPFAM" id="SSF55048">
    <property type="entry name" value="Probable ACP-binding domain of malonyl-CoA ACP transacylase"/>
    <property type="match status" value="1"/>
</dbReference>
<evidence type="ECO:0000313" key="18">
    <source>
        <dbReference type="Proteomes" id="UP000770717"/>
    </source>
</evidence>
<evidence type="ECO:0000256" key="3">
    <source>
        <dbReference type="ARBA" id="ARBA00013258"/>
    </source>
</evidence>
<evidence type="ECO:0000259" key="16">
    <source>
        <dbReference type="SMART" id="SM00827"/>
    </source>
</evidence>
<keyword evidence="5" id="KW-0808">Transferase</keyword>
<dbReference type="GO" id="GO:0005739">
    <property type="term" value="C:mitochondrion"/>
    <property type="evidence" value="ECO:0007669"/>
    <property type="project" value="UniProtKB-SubCell"/>
</dbReference>
<dbReference type="Pfam" id="PF00698">
    <property type="entry name" value="Acyl_transf_1"/>
    <property type="match status" value="1"/>
</dbReference>
<evidence type="ECO:0000256" key="15">
    <source>
        <dbReference type="ARBA" id="ARBA00083656"/>
    </source>
</evidence>
<dbReference type="UniPathway" id="UPA00094"/>
<dbReference type="InterPro" id="IPR052760">
    <property type="entry name" value="Mitochondrial_malonyltrans"/>
</dbReference>
<feature type="domain" description="Malonyl-CoA:ACP transacylase (MAT)" evidence="16">
    <location>
        <begin position="69"/>
        <end position="371"/>
    </location>
</feature>
<keyword evidence="6" id="KW-0276">Fatty acid metabolism</keyword>
<evidence type="ECO:0000313" key="17">
    <source>
        <dbReference type="EMBL" id="KAG9491243.1"/>
    </source>
</evidence>
<comment type="caution">
    <text evidence="17">The sequence shown here is derived from an EMBL/GenBank/DDBJ whole genome shotgun (WGS) entry which is preliminary data.</text>
</comment>
<evidence type="ECO:0000256" key="9">
    <source>
        <dbReference type="ARBA" id="ARBA00023128"/>
    </source>
</evidence>
<comment type="subcellular location">
    <subcellularLocation>
        <location evidence="1">Mitochondrion</location>
    </subcellularLocation>
</comment>
<dbReference type="Gene3D" id="3.30.70.250">
    <property type="entry name" value="Malonyl-CoA ACP transacylase, ACP-binding"/>
    <property type="match status" value="1"/>
</dbReference>
<keyword evidence="10" id="KW-0275">Fatty acid biosynthesis</keyword>
<evidence type="ECO:0000256" key="4">
    <source>
        <dbReference type="ARBA" id="ARBA00022516"/>
    </source>
</evidence>
<evidence type="ECO:0000256" key="7">
    <source>
        <dbReference type="ARBA" id="ARBA00022946"/>
    </source>
</evidence>
<keyword evidence="4" id="KW-0444">Lipid biosynthesis</keyword>
<evidence type="ECO:0000256" key="14">
    <source>
        <dbReference type="ARBA" id="ARBA00077751"/>
    </source>
</evidence>
<dbReference type="GO" id="GO:0006633">
    <property type="term" value="P:fatty acid biosynthetic process"/>
    <property type="evidence" value="ECO:0007669"/>
    <property type="project" value="UniProtKB-UniPathway"/>
</dbReference>
<protein>
    <recommendedName>
        <fullName evidence="13">Malonyl-CoA-acyl carrier protein transacylase, mitochondrial</fullName>
        <ecNumber evidence="3">2.3.1.39</ecNumber>
    </recommendedName>
    <alternativeName>
        <fullName evidence="15">Mitochondrial malonyltransferase</fullName>
    </alternativeName>
    <alternativeName>
        <fullName evidence="14">[Acyl-carrier-protein] malonyltransferase</fullName>
    </alternativeName>
</protein>
<dbReference type="FunFam" id="3.30.70.250:FF:000005">
    <property type="entry name" value="Malonyl-CoA-acyl carrier protein transacylase, mitochondrial"/>
    <property type="match status" value="1"/>
</dbReference>
<keyword evidence="9" id="KW-0496">Mitochondrion</keyword>
<evidence type="ECO:0000256" key="13">
    <source>
        <dbReference type="ARBA" id="ARBA00069490"/>
    </source>
</evidence>
<dbReference type="SUPFAM" id="SSF52151">
    <property type="entry name" value="FabD/lysophospholipase-like"/>
    <property type="match status" value="1"/>
</dbReference>
<evidence type="ECO:0000256" key="5">
    <source>
        <dbReference type="ARBA" id="ARBA00022679"/>
    </source>
</evidence>
<dbReference type="InterPro" id="IPR014043">
    <property type="entry name" value="Acyl_transferase_dom"/>
</dbReference>
<comment type="catalytic activity">
    <reaction evidence="11">
        <text>holo-[ACP] + malonyl-CoA = malonyl-[ACP] + CoA</text>
        <dbReference type="Rhea" id="RHEA:41792"/>
        <dbReference type="Rhea" id="RHEA-COMP:9623"/>
        <dbReference type="Rhea" id="RHEA-COMP:9685"/>
        <dbReference type="ChEBI" id="CHEBI:57287"/>
        <dbReference type="ChEBI" id="CHEBI:57384"/>
        <dbReference type="ChEBI" id="CHEBI:64479"/>
        <dbReference type="ChEBI" id="CHEBI:78449"/>
        <dbReference type="EC" id="2.3.1.39"/>
    </reaction>
    <physiologicalReaction direction="left-to-right" evidence="11">
        <dbReference type="Rhea" id="RHEA:41793"/>
    </physiologicalReaction>
</comment>
<accession>A0A8J6FN31</accession>
<evidence type="ECO:0000256" key="12">
    <source>
        <dbReference type="ARBA" id="ARBA00061523"/>
    </source>
</evidence>
<comment type="pathway">
    <text evidence="2">Lipid metabolism; fatty acid biosynthesis.</text>
</comment>
<evidence type="ECO:0000256" key="2">
    <source>
        <dbReference type="ARBA" id="ARBA00005194"/>
    </source>
</evidence>
<dbReference type="Gene3D" id="3.40.366.10">
    <property type="entry name" value="Malonyl-Coenzyme A Acyl Carrier Protein, domain 2"/>
    <property type="match status" value="1"/>
</dbReference>
<keyword evidence="18" id="KW-1185">Reference proteome</keyword>
<dbReference type="OrthoDB" id="541883at2759"/>
<reference evidence="17" key="1">
    <citation type="thesis" date="2020" institute="ProQuest LLC" country="789 East Eisenhower Parkway, Ann Arbor, MI, USA">
        <title>Comparative Genomics and Chromosome Evolution.</title>
        <authorList>
            <person name="Mudd A.B."/>
        </authorList>
    </citation>
    <scope>NUCLEOTIDE SEQUENCE</scope>
    <source>
        <strain evidence="17">HN-11 Male</strain>
        <tissue evidence="17">Kidney and liver</tissue>
    </source>
</reference>
<dbReference type="PANTHER" id="PTHR47170">
    <property type="entry name" value="MALONYL-COA ACP TRANSACYLASE, ACP-BINDING"/>
    <property type="match status" value="1"/>
</dbReference>
<dbReference type="SMART" id="SM00827">
    <property type="entry name" value="PKS_AT"/>
    <property type="match status" value="1"/>
</dbReference>
<proteinExistence type="inferred from homology"/>
<comment type="similarity">
    <text evidence="12">Belongs to the type II malonyltransferase family.</text>
</comment>
<evidence type="ECO:0000256" key="10">
    <source>
        <dbReference type="ARBA" id="ARBA00023160"/>
    </source>
</evidence>
<sequence>MGSSSLLRSCLHRGVLCRGHQAAQRWASDSATGSVKDIASLLEGAEVDREEVVEKPPPTRLPSDSTVVLFPGQGSQQVGMARGLLRYANVRAMFLTAQKVLGYDLLELCLKGPPEVLHKTVHCQPAVFVTSLAAAEKLNHQVPKALENCVVTAGFSVGEYAALVFAGALDFAEALHAVKIRAEAMQEASDAVPSGMLSVVGTAKTRYHLVFAEAEEHCRTLGIANPVCKVANYLFPDGRVIAGHIEALQFLQKNAKKFSLTRAKLLPVSGAFHTPLMESAVEPVQNVLRTLSFKQPLVNVYCNVDGKRYRDASSIDKLLAKQLVSPVKWEQVMHAIYERRPGTDFPLTFEMGPGFQLGTILRLCNLKAWRLYKNIDVFESD</sequence>
<organism evidence="17 18">
    <name type="scientific">Eleutherodactylus coqui</name>
    <name type="common">Puerto Rican coqui</name>
    <dbReference type="NCBI Taxonomy" id="57060"/>
    <lineage>
        <taxon>Eukaryota</taxon>
        <taxon>Metazoa</taxon>
        <taxon>Chordata</taxon>
        <taxon>Craniata</taxon>
        <taxon>Vertebrata</taxon>
        <taxon>Euteleostomi</taxon>
        <taxon>Amphibia</taxon>
        <taxon>Batrachia</taxon>
        <taxon>Anura</taxon>
        <taxon>Neobatrachia</taxon>
        <taxon>Hyloidea</taxon>
        <taxon>Eleutherodactylidae</taxon>
        <taxon>Eleutherodactylinae</taxon>
        <taxon>Eleutherodactylus</taxon>
        <taxon>Eleutherodactylus</taxon>
    </lineage>
</organism>
<dbReference type="InterPro" id="IPR016035">
    <property type="entry name" value="Acyl_Trfase/lysoPLipase"/>
</dbReference>